<dbReference type="KEGG" id="rto:RTO_28890"/>
<evidence type="ECO:0000313" key="1">
    <source>
        <dbReference type="EMBL" id="CBL27315.1"/>
    </source>
</evidence>
<dbReference type="AlphaFoldDB" id="D4LZV5"/>
<gene>
    <name evidence="1" type="ORF">RTO_28890</name>
</gene>
<dbReference type="Proteomes" id="UP000008956">
    <property type="component" value="Chromosome"/>
</dbReference>
<organism evidence="1 2">
    <name type="scientific">[Ruminococcus] torques L2-14</name>
    <dbReference type="NCBI Taxonomy" id="657313"/>
    <lineage>
        <taxon>Bacteria</taxon>
        <taxon>Bacillati</taxon>
        <taxon>Bacillota</taxon>
        <taxon>Clostridia</taxon>
        <taxon>Lachnospirales</taxon>
        <taxon>Lachnospiraceae</taxon>
        <taxon>Mediterraneibacter</taxon>
    </lineage>
</organism>
<accession>D4LZV5</accession>
<proteinExistence type="predicted"/>
<name>D4LZV5_9FIRM</name>
<protein>
    <submittedName>
        <fullName evidence="1">Uncharacterized protein</fullName>
    </submittedName>
</protein>
<dbReference type="PATRIC" id="fig|657313.3.peg.2781"/>
<reference evidence="1 2" key="2">
    <citation type="submission" date="2010-03" db="EMBL/GenBank/DDBJ databases">
        <authorList>
            <person name="Pajon A."/>
        </authorList>
    </citation>
    <scope>NUCLEOTIDE SEQUENCE [LARGE SCALE GENOMIC DNA]</scope>
    <source>
        <strain evidence="1 2">L2-14</strain>
    </source>
</reference>
<evidence type="ECO:0000313" key="2">
    <source>
        <dbReference type="Proteomes" id="UP000008956"/>
    </source>
</evidence>
<reference evidence="1 2" key="1">
    <citation type="submission" date="2010-03" db="EMBL/GenBank/DDBJ databases">
        <title>The genome sequence of Ruminococcus torques L2-14.</title>
        <authorList>
            <consortium name="metaHIT consortium -- http://www.metahit.eu/"/>
            <person name="Pajon A."/>
            <person name="Turner K."/>
            <person name="Parkhill J."/>
            <person name="Duncan S."/>
            <person name="Flint H."/>
        </authorList>
    </citation>
    <scope>NUCLEOTIDE SEQUENCE [LARGE SCALE GENOMIC DNA]</scope>
    <source>
        <strain evidence="1 2">L2-14</strain>
    </source>
</reference>
<dbReference type="EMBL" id="FP929055">
    <property type="protein sequence ID" value="CBL27315.1"/>
    <property type="molecule type" value="Genomic_DNA"/>
</dbReference>
<dbReference type="HOGENOM" id="CLU_3332587_0_0_9"/>
<sequence length="38" mass="4187">MSGLNEEGRNKLIEFADILKASKKFSPLSAKLSHSIIL</sequence>